<proteinExistence type="inferred from homology"/>
<comment type="caution">
    <text evidence="7">The sequence shown here is derived from an EMBL/GenBank/DDBJ whole genome shotgun (WGS) entry which is preliminary data.</text>
</comment>
<comment type="similarity">
    <text evidence="2">Belongs to the UPF0382 family.</text>
</comment>
<feature type="transmembrane region" description="Helical" evidence="6">
    <location>
        <begin position="98"/>
        <end position="122"/>
    </location>
</feature>
<evidence type="ECO:0000256" key="2">
    <source>
        <dbReference type="ARBA" id="ARBA00009694"/>
    </source>
</evidence>
<dbReference type="EMBL" id="JAGSPK010000006">
    <property type="protein sequence ID" value="MBR7794111.1"/>
    <property type="molecule type" value="Genomic_DNA"/>
</dbReference>
<evidence type="ECO:0000256" key="5">
    <source>
        <dbReference type="ARBA" id="ARBA00023136"/>
    </source>
</evidence>
<feature type="transmembrane region" description="Helical" evidence="6">
    <location>
        <begin position="72"/>
        <end position="92"/>
    </location>
</feature>
<dbReference type="Pfam" id="PF04241">
    <property type="entry name" value="DUF423"/>
    <property type="match status" value="1"/>
</dbReference>
<dbReference type="RefSeq" id="WP_212680140.1">
    <property type="nucleotide sequence ID" value="NZ_JAGSPK010000006.1"/>
</dbReference>
<feature type="transmembrane region" description="Helical" evidence="6">
    <location>
        <begin position="7"/>
        <end position="26"/>
    </location>
</feature>
<organism evidence="7 8">
    <name type="scientific">Undibacterium rivi</name>
    <dbReference type="NCBI Taxonomy" id="2828729"/>
    <lineage>
        <taxon>Bacteria</taxon>
        <taxon>Pseudomonadati</taxon>
        <taxon>Pseudomonadota</taxon>
        <taxon>Betaproteobacteria</taxon>
        <taxon>Burkholderiales</taxon>
        <taxon>Oxalobacteraceae</taxon>
        <taxon>Undibacterium</taxon>
    </lineage>
</organism>
<protein>
    <submittedName>
        <fullName evidence="7">DUF423 domain-containing protein</fullName>
    </submittedName>
</protein>
<keyword evidence="8" id="KW-1185">Reference proteome</keyword>
<accession>A0ABS5H5F8</accession>
<comment type="subcellular location">
    <subcellularLocation>
        <location evidence="1">Membrane</location>
        <topology evidence="1">Multi-pass membrane protein</topology>
    </subcellularLocation>
</comment>
<evidence type="ECO:0000313" key="7">
    <source>
        <dbReference type="EMBL" id="MBR7794111.1"/>
    </source>
</evidence>
<name>A0ABS5H5F8_9BURK</name>
<reference evidence="7 8" key="1">
    <citation type="submission" date="2021-04" db="EMBL/GenBank/DDBJ databases">
        <title>novel species isolated from subtropical streams in China.</title>
        <authorList>
            <person name="Lu H."/>
        </authorList>
    </citation>
    <scope>NUCLEOTIDE SEQUENCE [LARGE SCALE GENOMIC DNA]</scope>
    <source>
        <strain evidence="7 8">FT147W</strain>
    </source>
</reference>
<dbReference type="PANTHER" id="PTHR43461:SF1">
    <property type="entry name" value="TRANSMEMBRANE PROTEIN 256"/>
    <property type="match status" value="1"/>
</dbReference>
<evidence type="ECO:0000256" key="1">
    <source>
        <dbReference type="ARBA" id="ARBA00004141"/>
    </source>
</evidence>
<keyword evidence="5 6" id="KW-0472">Membrane</keyword>
<gene>
    <name evidence="7" type="ORF">KDM87_16070</name>
</gene>
<dbReference type="Proteomes" id="UP000682982">
    <property type="component" value="Unassembled WGS sequence"/>
</dbReference>
<evidence type="ECO:0000313" key="8">
    <source>
        <dbReference type="Proteomes" id="UP000682982"/>
    </source>
</evidence>
<evidence type="ECO:0000256" key="4">
    <source>
        <dbReference type="ARBA" id="ARBA00022989"/>
    </source>
</evidence>
<dbReference type="PANTHER" id="PTHR43461">
    <property type="entry name" value="TRANSMEMBRANE PROTEIN 256"/>
    <property type="match status" value="1"/>
</dbReference>
<keyword evidence="4 6" id="KW-1133">Transmembrane helix</keyword>
<sequence length="126" mass="13686">MFKVESIIFLAALNMLIAVGAGAFGAHGLKSVLSADMLAIWQTAVQYQMVHALGLLGLSLLQAQWNERLLRYAAWTMLSGIFIFSGSLYALALSGLRILGAITPVGGVAFLLSWAMLAWCAYRRQH</sequence>
<evidence type="ECO:0000256" key="6">
    <source>
        <dbReference type="SAM" id="Phobius"/>
    </source>
</evidence>
<feature type="transmembrane region" description="Helical" evidence="6">
    <location>
        <begin position="38"/>
        <end position="60"/>
    </location>
</feature>
<dbReference type="InterPro" id="IPR006696">
    <property type="entry name" value="DUF423"/>
</dbReference>
<evidence type="ECO:0000256" key="3">
    <source>
        <dbReference type="ARBA" id="ARBA00022692"/>
    </source>
</evidence>
<keyword evidence="3 6" id="KW-0812">Transmembrane</keyword>